<name>A0A023EYX6_TRIIF</name>
<dbReference type="PROSITE" id="PS51184">
    <property type="entry name" value="JMJC"/>
    <property type="match status" value="1"/>
</dbReference>
<sequence length="692" mass="79294">KTGSPQFIEELKKRTFKNCEEVVTFLKAEEATFEYFEQTQFTCPVMVREPEGLGIKVPPFIELRDIERHIGPDLVVEVIDVGKQDHVFMLLSKFINYMLNEKKRTKTLNMISCECSQSGLGQYIEPPQLARRLDWSKRFWGEPKLGYNPEMPKSVEKYCLISAKDSYTDFHIDFSGTSVWYHVVKGKKEFYMIRPTEANMSLYWTWSESKDRLLTFFADQVDECYKCTLSENMTLFLPSGWIHAVLTTDDSLVYGGNFLHSFNISRQLEIYNMEVRNKVPDTLKYPYFRDLHWFAARGLCTELSSFVNAGVPPPPYLVRGLKTLLATLRIWLRETSVSKLKVHNPPQLFRDLSKEIRRAERLMLQANPPKPKRESKRIKKKPAFNDFIIDFSDFKKNKLAKKDLGDLEQDDDRRDIFPASSSNDVLKSVNSPSCSRETVVSKGARSPNYGSWKRIKCGDLKVVLTKTLKTNQISRDESVYDFVDDEAEQISSRFYSDRPSTSSPQNYTTASSMSTSVGASEISHKHDDHTDLEISNTIIETEVDSDPIVPVKSTRVVPSSDDDISRSIHQDEDFIYLSLEESSLDNEEEAGQRDKSWNPKSKVANVHPKHDRPSRQGTQKRSFGKVLEAAAAKLVNTPAVPEMPLVVNKPPKTPPSQTKAPTQTPKASRSRKKLYTAKQRLGKILKLHKMRH</sequence>
<dbReference type="GO" id="GO:0051213">
    <property type="term" value="F:dioxygenase activity"/>
    <property type="evidence" value="ECO:0007669"/>
    <property type="project" value="UniProtKB-KW"/>
</dbReference>
<keyword evidence="4" id="KW-0223">Dioxygenase</keyword>
<evidence type="ECO:0000256" key="7">
    <source>
        <dbReference type="ARBA" id="ARBA00023015"/>
    </source>
</evidence>
<feature type="region of interest" description="Disordered" evidence="10">
    <location>
        <begin position="642"/>
        <end position="673"/>
    </location>
</feature>
<reference evidence="12" key="1">
    <citation type="journal article" date="2014" name="PLoS Negl. Trop. Dis.">
        <title>An updated insight into the Sialotranscriptome of Triatoma infestans: developmental stage and geographic variations.</title>
        <authorList>
            <person name="Schwarz A."/>
            <person name="Medrano-Mercado N."/>
            <person name="Schaub G.A."/>
            <person name="Struchiner C.J."/>
            <person name="Bargues M.D."/>
            <person name="Levy M.Z."/>
            <person name="Ribeiro J.M."/>
        </authorList>
    </citation>
    <scope>NUCLEOTIDE SEQUENCE</scope>
    <source>
        <strain evidence="12">Chile</strain>
        <tissue evidence="12">Salivary glands</tissue>
    </source>
</reference>
<keyword evidence="5" id="KW-0560">Oxidoreductase</keyword>
<dbReference type="InterPro" id="IPR050690">
    <property type="entry name" value="JHDM1_Histone_Demethylase"/>
</dbReference>
<feature type="region of interest" description="Disordered" evidence="10">
    <location>
        <begin position="583"/>
        <end position="622"/>
    </location>
</feature>
<evidence type="ECO:0000256" key="5">
    <source>
        <dbReference type="ARBA" id="ARBA00023002"/>
    </source>
</evidence>
<dbReference type="Gene3D" id="2.60.120.650">
    <property type="entry name" value="Cupin"/>
    <property type="match status" value="1"/>
</dbReference>
<evidence type="ECO:0000256" key="1">
    <source>
        <dbReference type="ARBA" id="ARBA00004123"/>
    </source>
</evidence>
<organism evidence="12">
    <name type="scientific">Triatoma infestans</name>
    <name type="common">Assassin bug</name>
    <dbReference type="NCBI Taxonomy" id="30076"/>
    <lineage>
        <taxon>Eukaryota</taxon>
        <taxon>Metazoa</taxon>
        <taxon>Ecdysozoa</taxon>
        <taxon>Arthropoda</taxon>
        <taxon>Hexapoda</taxon>
        <taxon>Insecta</taxon>
        <taxon>Pterygota</taxon>
        <taxon>Neoptera</taxon>
        <taxon>Paraneoptera</taxon>
        <taxon>Hemiptera</taxon>
        <taxon>Heteroptera</taxon>
        <taxon>Panheteroptera</taxon>
        <taxon>Cimicomorpha</taxon>
        <taxon>Reduviidae</taxon>
        <taxon>Triatominae</taxon>
        <taxon>Triatoma</taxon>
    </lineage>
</organism>
<dbReference type="SUPFAM" id="SSF51197">
    <property type="entry name" value="Clavaminate synthase-like"/>
    <property type="match status" value="1"/>
</dbReference>
<dbReference type="SMART" id="SM00558">
    <property type="entry name" value="JmjC"/>
    <property type="match status" value="1"/>
</dbReference>
<proteinExistence type="evidence at transcript level"/>
<evidence type="ECO:0000256" key="2">
    <source>
        <dbReference type="ARBA" id="ARBA00022723"/>
    </source>
</evidence>
<evidence type="ECO:0000256" key="8">
    <source>
        <dbReference type="ARBA" id="ARBA00023163"/>
    </source>
</evidence>
<feature type="compositionally biased region" description="Polar residues" evidence="10">
    <location>
        <begin position="493"/>
        <end position="518"/>
    </location>
</feature>
<dbReference type="Gene3D" id="1.20.58.1360">
    <property type="match status" value="1"/>
</dbReference>
<dbReference type="PANTHER" id="PTHR23123">
    <property type="entry name" value="PHD/F-BOX CONTAINING PROTEIN"/>
    <property type="match status" value="1"/>
</dbReference>
<feature type="compositionally biased region" description="Polar residues" evidence="10">
    <location>
        <begin position="655"/>
        <end position="667"/>
    </location>
</feature>
<keyword evidence="3" id="KW-0156">Chromatin regulator</keyword>
<protein>
    <submittedName>
        <fullName evidence="12">Putative f-box protein jemma</fullName>
    </submittedName>
</protein>
<dbReference type="Pfam" id="PF02373">
    <property type="entry name" value="JmjC"/>
    <property type="match status" value="1"/>
</dbReference>
<dbReference type="Pfam" id="PF17811">
    <property type="entry name" value="JHD"/>
    <property type="match status" value="1"/>
</dbReference>
<dbReference type="EMBL" id="GBBI01004320">
    <property type="protein sequence ID" value="JAC14392.1"/>
    <property type="molecule type" value="mRNA"/>
</dbReference>
<dbReference type="InterPro" id="IPR003347">
    <property type="entry name" value="JmjC_dom"/>
</dbReference>
<evidence type="ECO:0000259" key="11">
    <source>
        <dbReference type="PROSITE" id="PS51184"/>
    </source>
</evidence>
<evidence type="ECO:0000256" key="10">
    <source>
        <dbReference type="SAM" id="MobiDB-lite"/>
    </source>
</evidence>
<evidence type="ECO:0000256" key="3">
    <source>
        <dbReference type="ARBA" id="ARBA00022853"/>
    </source>
</evidence>
<dbReference type="GO" id="GO:0005634">
    <property type="term" value="C:nucleus"/>
    <property type="evidence" value="ECO:0007669"/>
    <property type="project" value="UniProtKB-SubCell"/>
</dbReference>
<evidence type="ECO:0000256" key="9">
    <source>
        <dbReference type="ARBA" id="ARBA00023242"/>
    </source>
</evidence>
<evidence type="ECO:0000256" key="4">
    <source>
        <dbReference type="ARBA" id="ARBA00022964"/>
    </source>
</evidence>
<keyword evidence="7" id="KW-0805">Transcription regulation</keyword>
<feature type="domain" description="JmjC" evidence="11">
    <location>
        <begin position="114"/>
        <end position="275"/>
    </location>
</feature>
<accession>A0A023EYX6</accession>
<keyword evidence="2" id="KW-0479">Metal-binding</keyword>
<feature type="non-terminal residue" evidence="12">
    <location>
        <position position="1"/>
    </location>
</feature>
<dbReference type="GO" id="GO:0006325">
    <property type="term" value="P:chromatin organization"/>
    <property type="evidence" value="ECO:0007669"/>
    <property type="project" value="UniProtKB-KW"/>
</dbReference>
<dbReference type="AlphaFoldDB" id="A0A023EYX6"/>
<evidence type="ECO:0000256" key="6">
    <source>
        <dbReference type="ARBA" id="ARBA00023004"/>
    </source>
</evidence>
<keyword evidence="9" id="KW-0539">Nucleus</keyword>
<evidence type="ECO:0000313" key="12">
    <source>
        <dbReference type="EMBL" id="JAC14392.1"/>
    </source>
</evidence>
<feature type="region of interest" description="Disordered" evidence="10">
    <location>
        <begin position="493"/>
        <end position="528"/>
    </location>
</feature>
<keyword evidence="6" id="KW-0408">Iron</keyword>
<keyword evidence="8" id="KW-0804">Transcription</keyword>
<comment type="subcellular location">
    <subcellularLocation>
        <location evidence="1">Nucleus</location>
    </subcellularLocation>
</comment>
<dbReference type="GO" id="GO:0046872">
    <property type="term" value="F:metal ion binding"/>
    <property type="evidence" value="ECO:0007669"/>
    <property type="project" value="UniProtKB-KW"/>
</dbReference>
<dbReference type="InterPro" id="IPR041070">
    <property type="entry name" value="JHD"/>
</dbReference>